<dbReference type="Pfam" id="PF02597">
    <property type="entry name" value="ThiS"/>
    <property type="match status" value="1"/>
</dbReference>
<dbReference type="SUPFAM" id="SSF54285">
    <property type="entry name" value="MoaD/ThiS"/>
    <property type="match status" value="1"/>
</dbReference>
<dbReference type="GO" id="GO:0000166">
    <property type="term" value="F:nucleotide binding"/>
    <property type="evidence" value="ECO:0007669"/>
    <property type="project" value="UniProtKB-KW"/>
</dbReference>
<accession>A0A177WYZ6</accession>
<dbReference type="GO" id="GO:0006777">
    <property type="term" value="P:Mo-molybdopterin cofactor biosynthetic process"/>
    <property type="evidence" value="ECO:0007669"/>
    <property type="project" value="InterPro"/>
</dbReference>
<gene>
    <name evidence="2" type="ORF">BDEG_28087</name>
</gene>
<dbReference type="PANTHER" id="PTHR33359">
    <property type="entry name" value="MOLYBDOPTERIN SYNTHASE SULFUR CARRIER SUBUNIT"/>
    <property type="match status" value="1"/>
</dbReference>
<dbReference type="STRING" id="403673.A0A177WYZ6"/>
<sequence length="60" mass="6481">MPQLIEALTAKHPSILQILESSMIAVNMSYVDKQGLLEDGEYVQIRDGDEIAVIPPVSGG</sequence>
<dbReference type="Gene3D" id="3.10.20.30">
    <property type="match status" value="1"/>
</dbReference>
<keyword evidence="1" id="KW-0547">Nucleotide-binding</keyword>
<protein>
    <recommendedName>
        <fullName evidence="4">Molybdopterin synthase sulfur carrier subunit</fullName>
    </recommendedName>
</protein>
<organism evidence="2 3">
    <name type="scientific">Batrachochytrium dendrobatidis (strain JEL423)</name>
    <dbReference type="NCBI Taxonomy" id="403673"/>
    <lineage>
        <taxon>Eukaryota</taxon>
        <taxon>Fungi</taxon>
        <taxon>Fungi incertae sedis</taxon>
        <taxon>Chytridiomycota</taxon>
        <taxon>Chytridiomycota incertae sedis</taxon>
        <taxon>Chytridiomycetes</taxon>
        <taxon>Rhizophydiales</taxon>
        <taxon>Rhizophydiales incertae sedis</taxon>
        <taxon>Batrachochytrium</taxon>
    </lineage>
</organism>
<reference evidence="2 3" key="2">
    <citation type="submission" date="2016-05" db="EMBL/GenBank/DDBJ databases">
        <title>Lineage-specific infection strategies underlie the spectrum of fungal disease in amphibians.</title>
        <authorList>
            <person name="Cuomo C.A."/>
            <person name="Farrer R.A."/>
            <person name="James T."/>
            <person name="Longcore J."/>
            <person name="Birren B."/>
        </authorList>
    </citation>
    <scope>NUCLEOTIDE SEQUENCE [LARGE SCALE GENOMIC DNA]</scope>
    <source>
        <strain evidence="2 3">JEL423</strain>
    </source>
</reference>
<dbReference type="CDD" id="cd00754">
    <property type="entry name" value="Ubl_MoaD"/>
    <property type="match status" value="1"/>
</dbReference>
<proteinExistence type="predicted"/>
<dbReference type="VEuPathDB" id="FungiDB:BDEG_28087"/>
<name>A0A177WYZ6_BATDL</name>
<dbReference type="InterPro" id="IPR003749">
    <property type="entry name" value="ThiS/MoaD-like"/>
</dbReference>
<dbReference type="GO" id="GO:1990133">
    <property type="term" value="C:molybdopterin adenylyltransferase complex"/>
    <property type="evidence" value="ECO:0007669"/>
    <property type="project" value="TreeGrafter"/>
</dbReference>
<reference evidence="2 3" key="1">
    <citation type="submission" date="2006-10" db="EMBL/GenBank/DDBJ databases">
        <title>The Genome Sequence of Batrachochytrium dendrobatidis JEL423.</title>
        <authorList>
            <consortium name="The Broad Institute Genome Sequencing Platform"/>
            <person name="Birren B."/>
            <person name="Lander E."/>
            <person name="Galagan J."/>
            <person name="Cuomo C."/>
            <person name="Devon K."/>
            <person name="Jaffe D."/>
            <person name="Butler J."/>
            <person name="Alvarez P."/>
            <person name="Gnerre S."/>
            <person name="Grabherr M."/>
            <person name="Kleber M."/>
            <person name="Mauceli E."/>
            <person name="Brockman W."/>
            <person name="Young S."/>
            <person name="LaButti K."/>
            <person name="Sykes S."/>
            <person name="DeCaprio D."/>
            <person name="Crawford M."/>
            <person name="Koehrsen M."/>
            <person name="Engels R."/>
            <person name="Montgomery P."/>
            <person name="Pearson M."/>
            <person name="Howarth C."/>
            <person name="Larson L."/>
            <person name="White J."/>
            <person name="O'Leary S."/>
            <person name="Kodira C."/>
            <person name="Zeng Q."/>
            <person name="Yandava C."/>
            <person name="Alvarado L."/>
            <person name="Longcore J."/>
            <person name="James T."/>
        </authorList>
    </citation>
    <scope>NUCLEOTIDE SEQUENCE [LARGE SCALE GENOMIC DNA]</scope>
    <source>
        <strain evidence="2 3">JEL423</strain>
    </source>
</reference>
<dbReference type="PANTHER" id="PTHR33359:SF1">
    <property type="entry name" value="MOLYBDOPTERIN SYNTHASE SULFUR CARRIER SUBUNIT"/>
    <property type="match status" value="1"/>
</dbReference>
<dbReference type="AlphaFoldDB" id="A0A177WYZ6"/>
<dbReference type="EMBL" id="DS022314">
    <property type="protein sequence ID" value="OAJ44904.1"/>
    <property type="molecule type" value="Genomic_DNA"/>
</dbReference>
<evidence type="ECO:0008006" key="4">
    <source>
        <dbReference type="Google" id="ProtNLM"/>
    </source>
</evidence>
<dbReference type="InterPro" id="IPR016155">
    <property type="entry name" value="Mopterin_synth/thiamin_S_b"/>
</dbReference>
<dbReference type="InterPro" id="IPR012675">
    <property type="entry name" value="Beta-grasp_dom_sf"/>
</dbReference>
<evidence type="ECO:0000313" key="3">
    <source>
        <dbReference type="Proteomes" id="UP000077115"/>
    </source>
</evidence>
<dbReference type="Proteomes" id="UP000077115">
    <property type="component" value="Unassembled WGS sequence"/>
</dbReference>
<evidence type="ECO:0000256" key="1">
    <source>
        <dbReference type="ARBA" id="ARBA00022741"/>
    </source>
</evidence>
<dbReference type="OrthoDB" id="5595860at2759"/>
<dbReference type="InterPro" id="IPR044672">
    <property type="entry name" value="MOCS2A"/>
</dbReference>
<evidence type="ECO:0000313" key="2">
    <source>
        <dbReference type="EMBL" id="OAJ44904.1"/>
    </source>
</evidence>